<evidence type="ECO:0008006" key="4">
    <source>
        <dbReference type="Google" id="ProtNLM"/>
    </source>
</evidence>
<reference evidence="3" key="1">
    <citation type="submission" date="2023-07" db="EMBL/GenBank/DDBJ databases">
        <title>Novel Mycoplasma species identified in domestic and wild animals.</title>
        <authorList>
            <person name="Volokhov D.V."/>
            <person name="Furtak V.A."/>
            <person name="Zagorodnyaya T.A."/>
        </authorList>
    </citation>
    <scope>NUCLEOTIDE SEQUENCE [LARGE SCALE GENOMIC DNA]</scope>
    <source>
        <strain evidence="3">92-19</strain>
    </source>
</reference>
<dbReference type="RefSeq" id="WP_262096145.1">
    <property type="nucleotide sequence ID" value="NZ_JAOEGN010000006.1"/>
</dbReference>
<feature type="transmembrane region" description="Helical" evidence="1">
    <location>
        <begin position="5"/>
        <end position="26"/>
    </location>
</feature>
<keyword evidence="1" id="KW-0812">Transmembrane</keyword>
<keyword evidence="1" id="KW-1133">Transmembrane helix</keyword>
<gene>
    <name evidence="2" type="ORF">N7603_04400</name>
</gene>
<name>A0ABT2PVD6_9MOLU</name>
<sequence length="484" mass="57195">MSRRLLIALTIGSSIIVSMVIASYFLKPDEQTIYVLISVLFLLYVALYLFGGLAKLIVFFIYGVLIAVSLALLDERFSLVIIFIGTLLFVLNPLADFENYMNKTLDDQEIEPFKVTWLGKYETFYAYRKEMKSHYHLPQVRKLYTKKWYQKARTFMVFGLFAIDIFMLMFVANDIAIFRTITPNNVLIIYFITIVFIMMVFLHKKGFTTMMRVVRLSVFLPIIFILAITDDISNMHKWIFLPMLTVFGLTMGIIELVRYYGRVTYSAYQYYDQDRNELVFANALFEPLVYNEHTTEIGHFGMEVSLETFQTHLIEILVYANLFKFIITAYTHNKKYAYIYVEYHPSQNKRILKFQTFLEGVFKTHVGLRQFSDLNRKFYENTFFHNPDYIVARALNLAHLLNELEIRGEVILSMVVYFKHKNHVKNYLKAYPSKELDYNESDVITMQTNVKVINLDYIIENTVRDILLELKMNQGTYVRLMLYY</sequence>
<feature type="transmembrane region" description="Helical" evidence="1">
    <location>
        <begin position="79"/>
        <end position="95"/>
    </location>
</feature>
<evidence type="ECO:0000256" key="1">
    <source>
        <dbReference type="SAM" id="Phobius"/>
    </source>
</evidence>
<keyword evidence="1" id="KW-0472">Membrane</keyword>
<protein>
    <recommendedName>
        <fullName evidence="4">Integral membrane protein</fullName>
    </recommendedName>
</protein>
<feature type="transmembrane region" description="Helical" evidence="1">
    <location>
        <begin position="214"/>
        <end position="232"/>
    </location>
</feature>
<evidence type="ECO:0000313" key="2">
    <source>
        <dbReference type="EMBL" id="MCU0104892.1"/>
    </source>
</evidence>
<accession>A0ABT2PVD6</accession>
<feature type="transmembrane region" description="Helical" evidence="1">
    <location>
        <begin position="155"/>
        <end position="178"/>
    </location>
</feature>
<evidence type="ECO:0000313" key="3">
    <source>
        <dbReference type="Proteomes" id="UP001209076"/>
    </source>
</evidence>
<feature type="transmembrane region" description="Helical" evidence="1">
    <location>
        <begin position="238"/>
        <end position="257"/>
    </location>
</feature>
<comment type="caution">
    <text evidence="2">The sequence shown here is derived from an EMBL/GenBank/DDBJ whole genome shotgun (WGS) entry which is preliminary data.</text>
</comment>
<dbReference type="Proteomes" id="UP001209076">
    <property type="component" value="Unassembled WGS sequence"/>
</dbReference>
<feature type="transmembrane region" description="Helical" evidence="1">
    <location>
        <begin position="32"/>
        <end position="49"/>
    </location>
</feature>
<feature type="transmembrane region" description="Helical" evidence="1">
    <location>
        <begin position="56"/>
        <end position="73"/>
    </location>
</feature>
<organism evidence="2 3">
    <name type="scientific">Paracholeplasma vituli</name>
    <dbReference type="NCBI Taxonomy" id="69473"/>
    <lineage>
        <taxon>Bacteria</taxon>
        <taxon>Bacillati</taxon>
        <taxon>Mycoplasmatota</taxon>
        <taxon>Mollicutes</taxon>
        <taxon>Acholeplasmatales</taxon>
        <taxon>Acholeplasmataceae</taxon>
        <taxon>Paracholeplasma</taxon>
    </lineage>
</organism>
<proteinExistence type="predicted"/>
<keyword evidence="3" id="KW-1185">Reference proteome</keyword>
<dbReference type="EMBL" id="JAOEGN010000006">
    <property type="protein sequence ID" value="MCU0104892.1"/>
    <property type="molecule type" value="Genomic_DNA"/>
</dbReference>
<feature type="transmembrane region" description="Helical" evidence="1">
    <location>
        <begin position="184"/>
        <end position="202"/>
    </location>
</feature>